<dbReference type="Gene3D" id="3.40.50.300">
    <property type="entry name" value="P-loop containing nucleotide triphosphate hydrolases"/>
    <property type="match status" value="1"/>
</dbReference>
<proteinExistence type="predicted"/>
<dbReference type="RefSeq" id="WP_169248125.1">
    <property type="nucleotide sequence ID" value="NZ_SPMZ01000016.1"/>
</dbReference>
<evidence type="ECO:0000313" key="2">
    <source>
        <dbReference type="Proteomes" id="UP000760480"/>
    </source>
</evidence>
<dbReference type="PANTHER" id="PTHR34301:SF8">
    <property type="entry name" value="ATPASE DOMAIN-CONTAINING PROTEIN"/>
    <property type="match status" value="1"/>
</dbReference>
<accession>A0ABX1TK71</accession>
<dbReference type="SUPFAM" id="SSF52540">
    <property type="entry name" value="P-loop containing nucleoside triphosphate hydrolases"/>
    <property type="match status" value="1"/>
</dbReference>
<evidence type="ECO:0000313" key="1">
    <source>
        <dbReference type="EMBL" id="NMQ18875.1"/>
    </source>
</evidence>
<gene>
    <name evidence="1" type="ORF">E4P82_06425</name>
</gene>
<dbReference type="GO" id="GO:0005524">
    <property type="term" value="F:ATP binding"/>
    <property type="evidence" value="ECO:0007669"/>
    <property type="project" value="UniProtKB-KW"/>
</dbReference>
<dbReference type="EMBL" id="SPMZ01000016">
    <property type="protein sequence ID" value="NMQ18875.1"/>
    <property type="molecule type" value="Genomic_DNA"/>
</dbReference>
<sequence>MKANPGGAVSPENVMGRDHLIDRLWATLKHQSLVLVAERRMGKTCIIKKMEAQPPNGITIQVRDVGGVSTPIEFVERVAEDVEKHLKLFQKTATKTKELWAALGGTQILGVKLPTTAAPHWKALLERILGDLAQHSDRQVILCWDELPWMLQKIARSEGETVVMDLLDTLRGLRQTHANLRMIYTGSIGLHHVVTALREEGYVNSPVNDMRTVEVPPLDDGHAEALAKALIQGEGLTSGTLDKTAAIIARRVDAIPFYIHHVVAAMADRGQAATPEIAETIVAEALANAQDWDLEHFRSRLSSYYGERAEVVRALLDQLAETEPLILDELHERLKINLSRLGTNAQRMVEGDREALRTLLKLMQRDHYLHQDQDGGYRFRFSLIRRWWRLDQGLA</sequence>
<reference evidence="1 2" key="1">
    <citation type="submission" date="2019-03" db="EMBL/GenBank/DDBJ databases">
        <title>Metabolic reconstructions from genomes of highly enriched 'Candidatus Accumulibacter' and 'Candidatus Competibacter' bioreactor populations.</title>
        <authorList>
            <person name="Annavajhala M.K."/>
            <person name="Welles L."/>
            <person name="Abbas B."/>
            <person name="Sorokin D."/>
            <person name="Park H."/>
            <person name="Van Loosdrecht M."/>
            <person name="Chandran K."/>
        </authorList>
    </citation>
    <scope>NUCLEOTIDE SEQUENCE [LARGE SCALE GENOMIC DNA]</scope>
    <source>
        <strain evidence="1 2">SBR_G</strain>
    </source>
</reference>
<organism evidence="1 2">
    <name type="scientific">Candidatus Competibacter phosphatis</name>
    <dbReference type="NCBI Taxonomy" id="221280"/>
    <lineage>
        <taxon>Bacteria</taxon>
        <taxon>Pseudomonadati</taxon>
        <taxon>Pseudomonadota</taxon>
        <taxon>Gammaproteobacteria</taxon>
        <taxon>Candidatus Competibacteraceae</taxon>
        <taxon>Candidatus Competibacter</taxon>
    </lineage>
</organism>
<dbReference type="PANTHER" id="PTHR34301">
    <property type="entry name" value="DNA-BINDING PROTEIN-RELATED"/>
    <property type="match status" value="1"/>
</dbReference>
<name>A0ABX1TK71_9GAMM</name>
<protein>
    <submittedName>
        <fullName evidence="1">ATP-binding protein</fullName>
    </submittedName>
</protein>
<keyword evidence="2" id="KW-1185">Reference proteome</keyword>
<dbReference type="Proteomes" id="UP000760480">
    <property type="component" value="Unassembled WGS sequence"/>
</dbReference>
<keyword evidence="1" id="KW-0067">ATP-binding</keyword>
<keyword evidence="1" id="KW-0547">Nucleotide-binding</keyword>
<dbReference type="InterPro" id="IPR027417">
    <property type="entry name" value="P-loop_NTPase"/>
</dbReference>
<comment type="caution">
    <text evidence="1">The sequence shown here is derived from an EMBL/GenBank/DDBJ whole genome shotgun (WGS) entry which is preliminary data.</text>
</comment>